<name>A0A399FFD7_9DEIN</name>
<dbReference type="Gene3D" id="1.10.530.10">
    <property type="match status" value="1"/>
</dbReference>
<keyword evidence="3" id="KW-1185">Reference proteome</keyword>
<evidence type="ECO:0000313" key="3">
    <source>
        <dbReference type="Proteomes" id="UP000266178"/>
    </source>
</evidence>
<dbReference type="AlphaFoldDB" id="A0A399FFD7"/>
<proteinExistence type="predicted"/>
<dbReference type="GO" id="GO:0004568">
    <property type="term" value="F:chitinase activity"/>
    <property type="evidence" value="ECO:0007669"/>
    <property type="project" value="InterPro"/>
</dbReference>
<dbReference type="GO" id="GO:0006032">
    <property type="term" value="P:chitin catabolic process"/>
    <property type="evidence" value="ECO:0007669"/>
    <property type="project" value="InterPro"/>
</dbReference>
<protein>
    <submittedName>
        <fullName evidence="2">Chitinase class I</fullName>
    </submittedName>
</protein>
<dbReference type="InterPro" id="IPR023346">
    <property type="entry name" value="Lysozyme-like_dom_sf"/>
</dbReference>
<evidence type="ECO:0000259" key="1">
    <source>
        <dbReference type="Pfam" id="PF00182"/>
    </source>
</evidence>
<organism evidence="2 3">
    <name type="scientific">Meiothermus granaticius NBRC 107808</name>
    <dbReference type="NCBI Taxonomy" id="1227551"/>
    <lineage>
        <taxon>Bacteria</taxon>
        <taxon>Thermotogati</taxon>
        <taxon>Deinococcota</taxon>
        <taxon>Deinococci</taxon>
        <taxon>Thermales</taxon>
        <taxon>Thermaceae</taxon>
        <taxon>Meiothermus</taxon>
    </lineage>
</organism>
<reference evidence="2 3" key="1">
    <citation type="submission" date="2018-08" db="EMBL/GenBank/DDBJ databases">
        <title>Meiothermus granaticius genome AF-68 sequencing project.</title>
        <authorList>
            <person name="Da Costa M.S."/>
            <person name="Albuquerque L."/>
            <person name="Raposo P."/>
            <person name="Froufe H.J.C."/>
            <person name="Barroso C.S."/>
            <person name="Egas C."/>
        </authorList>
    </citation>
    <scope>NUCLEOTIDE SEQUENCE [LARGE SCALE GENOMIC DNA]</scope>
    <source>
        <strain evidence="2 3">AF-68</strain>
    </source>
</reference>
<dbReference type="EMBL" id="QWLB01000001">
    <property type="protein sequence ID" value="RIH93982.1"/>
    <property type="molecule type" value="Genomic_DNA"/>
</dbReference>
<dbReference type="Pfam" id="PF00182">
    <property type="entry name" value="Glyco_hydro_19"/>
    <property type="match status" value="1"/>
</dbReference>
<gene>
    <name evidence="2" type="ORF">Mgrana_00068</name>
</gene>
<accession>A0A399FFD7</accession>
<dbReference type="PANTHER" id="PTHR34408:SF1">
    <property type="entry name" value="GLYCOSYL HYDROLASE FAMILY 19 DOMAIN-CONTAINING PROTEIN HI_1415"/>
    <property type="match status" value="1"/>
</dbReference>
<comment type="caution">
    <text evidence="2">The sequence shown here is derived from an EMBL/GenBank/DDBJ whole genome shotgun (WGS) entry which is preliminary data.</text>
</comment>
<dbReference type="SUPFAM" id="SSF53955">
    <property type="entry name" value="Lysozyme-like"/>
    <property type="match status" value="1"/>
</dbReference>
<sequence>MPDPNRFEPQDLEALVGAQKAALWYSPLLEAFRKYEITNSKRQAAFLAQALHETGGLRWLEEIWGPTPAQQRYEGRLDLGNTQPGDGYRYRGRGIFQLTGRNNYRNAGAALGIPLEERPELAVRPEYAALIAGWYWKSRNLSPLADAGDFLSITRRINGGLNGLADRLQWWAKAKTALQVPG</sequence>
<evidence type="ECO:0000313" key="2">
    <source>
        <dbReference type="EMBL" id="RIH93982.1"/>
    </source>
</evidence>
<dbReference type="OrthoDB" id="1242806at2"/>
<dbReference type="InterPro" id="IPR000726">
    <property type="entry name" value="Glyco_hydro_19_cat"/>
</dbReference>
<dbReference type="InterPro" id="IPR052354">
    <property type="entry name" value="Cell_Wall_Dynamics_Protein"/>
</dbReference>
<dbReference type="GO" id="GO:0016998">
    <property type="term" value="P:cell wall macromolecule catabolic process"/>
    <property type="evidence" value="ECO:0007669"/>
    <property type="project" value="InterPro"/>
</dbReference>
<dbReference type="Proteomes" id="UP000266178">
    <property type="component" value="Unassembled WGS sequence"/>
</dbReference>
<dbReference type="RefSeq" id="WP_119355611.1">
    <property type="nucleotide sequence ID" value="NZ_BJXM01000022.1"/>
</dbReference>
<dbReference type="PANTHER" id="PTHR34408">
    <property type="entry name" value="FAMILY PROTEIN, PUTATIVE-RELATED"/>
    <property type="match status" value="1"/>
</dbReference>
<feature type="domain" description="Glycoside hydrolase family 19 catalytic" evidence="1">
    <location>
        <begin position="38"/>
        <end position="138"/>
    </location>
</feature>